<evidence type="ECO:0000256" key="2">
    <source>
        <dbReference type="ARBA" id="ARBA00022963"/>
    </source>
</evidence>
<dbReference type="RefSeq" id="WP_010921212.1">
    <property type="nucleotide sequence ID" value="NC_011916.1"/>
</dbReference>
<keyword evidence="7" id="KW-1185">Reference proteome</keyword>
<dbReference type="PANTHER" id="PTHR14226">
    <property type="entry name" value="NEUROPATHY TARGET ESTERASE/SWISS CHEESE D.MELANOGASTER"/>
    <property type="match status" value="1"/>
</dbReference>
<dbReference type="PANTHER" id="PTHR14226:SF78">
    <property type="entry name" value="SLR0060 PROTEIN"/>
    <property type="match status" value="1"/>
</dbReference>
<dbReference type="GO" id="GO:0016787">
    <property type="term" value="F:hydrolase activity"/>
    <property type="evidence" value="ECO:0007669"/>
    <property type="project" value="UniProtKB-UniRule"/>
</dbReference>
<reference evidence="6 7" key="1">
    <citation type="journal article" date="2010" name="J. Bacteriol.">
        <title>The genetic basis of laboratory adaptation in Caulobacter crescentus.</title>
        <authorList>
            <person name="Marks M.E."/>
            <person name="Castro-Rojas C.M."/>
            <person name="Teiling C."/>
            <person name="Du L."/>
            <person name="Kapatral V."/>
            <person name="Walunas T.L."/>
            <person name="Crosson S."/>
        </authorList>
    </citation>
    <scope>NUCLEOTIDE SEQUENCE [LARGE SCALE GENOMIC DNA]</scope>
    <source>
        <strain evidence="7">NA1000 / CB15N</strain>
    </source>
</reference>
<dbReference type="GeneID" id="7332491"/>
<gene>
    <name evidence="6" type="ordered locus">CCNA_03494</name>
</gene>
<feature type="short sequence motif" description="GXGXXG" evidence="4">
    <location>
        <begin position="22"/>
        <end position="27"/>
    </location>
</feature>
<dbReference type="Gene3D" id="3.40.1090.10">
    <property type="entry name" value="Cytosolic phospholipase A2 catalytic domain"/>
    <property type="match status" value="2"/>
</dbReference>
<dbReference type="GO" id="GO:0016042">
    <property type="term" value="P:lipid catabolic process"/>
    <property type="evidence" value="ECO:0007669"/>
    <property type="project" value="UniProtKB-UniRule"/>
</dbReference>
<evidence type="ECO:0000259" key="5">
    <source>
        <dbReference type="PROSITE" id="PS51635"/>
    </source>
</evidence>
<dbReference type="PATRIC" id="fig|565050.3.peg.3408"/>
<dbReference type="AlphaFoldDB" id="A0A0H3CD81"/>
<keyword evidence="1 4" id="KW-0378">Hydrolase</keyword>
<dbReference type="HOGENOM" id="CLU_040292_0_0_5"/>
<dbReference type="Pfam" id="PF01734">
    <property type="entry name" value="Patatin"/>
    <property type="match status" value="1"/>
</dbReference>
<dbReference type="EMBL" id="CP001340">
    <property type="protein sequence ID" value="ACL96959.1"/>
    <property type="molecule type" value="Genomic_DNA"/>
</dbReference>
<proteinExistence type="predicted"/>
<organism evidence="6 7">
    <name type="scientific">Caulobacter vibrioides (strain NA1000 / CB15N)</name>
    <name type="common">Caulobacter crescentus</name>
    <dbReference type="NCBI Taxonomy" id="565050"/>
    <lineage>
        <taxon>Bacteria</taxon>
        <taxon>Pseudomonadati</taxon>
        <taxon>Pseudomonadota</taxon>
        <taxon>Alphaproteobacteria</taxon>
        <taxon>Caulobacterales</taxon>
        <taxon>Caulobacteraceae</taxon>
        <taxon>Caulobacter</taxon>
    </lineage>
</organism>
<dbReference type="PhylomeDB" id="A0A0H3CD81"/>
<dbReference type="InterPro" id="IPR002641">
    <property type="entry name" value="PNPLA_dom"/>
</dbReference>
<dbReference type="PROSITE" id="PS51635">
    <property type="entry name" value="PNPLA"/>
    <property type="match status" value="1"/>
</dbReference>
<evidence type="ECO:0000256" key="3">
    <source>
        <dbReference type="ARBA" id="ARBA00023098"/>
    </source>
</evidence>
<keyword evidence="2 4" id="KW-0442">Lipid degradation</keyword>
<sequence length="353" mass="38969">MPIPPFKKKPPGPKGLSLALQGGGAHGAFEWGVLDRLLEEDDLEIRAVTAASAGAMNAVCLAQGLIDEGRAGARARLESFWRNVNRAGGRNVFGDTGIWTNAFGGGVDWLKNTPGWRMAETLALSLSPYEFNPFNLNPLHDVLEGEITFSRIRDASPIKLYISATQIRTSKSKVFRETELTSRHIMASACLPQLFQAVEIDGEPYWDGGYLANPPLWPLFYDDTPDDILIVTLNPFVREETPKSPGEIMDRLNEITFNASLVSELRAIGFVQKLLDEGLLKDNARGRYRRMLVHAITADKPLADLSMSTKFNTEWSFLTDLKDRGRAAAQVWLDDCGDCVGVKSSVDLKVGFP</sequence>
<dbReference type="RefSeq" id="YP_002518867.1">
    <property type="nucleotide sequence ID" value="NC_011916.1"/>
</dbReference>
<protein>
    <submittedName>
        <fullName evidence="6">Patatin-like phospholipase</fullName>
        <ecNumber evidence="6">3.4.21.-</ecNumber>
    </submittedName>
</protein>
<dbReference type="KEGG" id="ccs:CCNA_03494"/>
<feature type="active site" description="Proton acceptor" evidence="4">
    <location>
        <position position="207"/>
    </location>
</feature>
<comment type="caution">
    <text evidence="4">Lacks conserved residue(s) required for the propagation of feature annotation.</text>
</comment>
<dbReference type="Proteomes" id="UP000001364">
    <property type="component" value="Chromosome"/>
</dbReference>
<dbReference type="InterPro" id="IPR016035">
    <property type="entry name" value="Acyl_Trfase/lysoPLipase"/>
</dbReference>
<feature type="short sequence motif" description="DGA/G" evidence="4">
    <location>
        <begin position="207"/>
        <end position="209"/>
    </location>
</feature>
<evidence type="ECO:0000313" key="7">
    <source>
        <dbReference type="Proteomes" id="UP000001364"/>
    </source>
</evidence>
<keyword evidence="3 4" id="KW-0443">Lipid metabolism</keyword>
<name>A0A0H3CD81_CAUVN</name>
<feature type="active site" description="Nucleophile" evidence="4">
    <location>
        <position position="52"/>
    </location>
</feature>
<dbReference type="OrthoDB" id="9807112at2"/>
<evidence type="ECO:0000313" key="6">
    <source>
        <dbReference type="EMBL" id="ACL96959.1"/>
    </source>
</evidence>
<accession>A0A0H3CD81</accession>
<evidence type="ECO:0000256" key="1">
    <source>
        <dbReference type="ARBA" id="ARBA00022801"/>
    </source>
</evidence>
<dbReference type="InterPro" id="IPR050301">
    <property type="entry name" value="NTE"/>
</dbReference>
<dbReference type="SUPFAM" id="SSF52151">
    <property type="entry name" value="FabD/lysophospholipase-like"/>
    <property type="match status" value="1"/>
</dbReference>
<feature type="domain" description="PNPLA" evidence="5">
    <location>
        <begin position="18"/>
        <end position="220"/>
    </location>
</feature>
<evidence type="ECO:0000256" key="4">
    <source>
        <dbReference type="PROSITE-ProRule" id="PRU01161"/>
    </source>
</evidence>
<dbReference type="EC" id="3.4.21.-" evidence="6"/>